<accession>A0A7H0SPB5</accession>
<dbReference type="AlphaFoldDB" id="A0A7H0SPB5"/>
<keyword evidence="1" id="KW-0812">Transmembrane</keyword>
<keyword evidence="3" id="KW-1185">Reference proteome</keyword>
<evidence type="ECO:0000313" key="2">
    <source>
        <dbReference type="EMBL" id="QNQ90390.1"/>
    </source>
</evidence>
<evidence type="ECO:0000313" key="3">
    <source>
        <dbReference type="Proteomes" id="UP000516320"/>
    </source>
</evidence>
<dbReference type="EMBL" id="CP046884">
    <property type="protein sequence ID" value="QNQ90390.1"/>
    <property type="molecule type" value="Genomic_DNA"/>
</dbReference>
<dbReference type="InterPro" id="IPR011048">
    <property type="entry name" value="Haem_d1_sf"/>
</dbReference>
<keyword evidence="1" id="KW-0472">Membrane</keyword>
<protein>
    <submittedName>
        <fullName evidence="2">Uncharacterized protein</fullName>
    </submittedName>
</protein>
<dbReference type="SUPFAM" id="SSF69322">
    <property type="entry name" value="Tricorn protease domain 2"/>
    <property type="match status" value="1"/>
</dbReference>
<organism evidence="2 3">
    <name type="scientific">Corynebacterium poyangense</name>
    <dbReference type="NCBI Taxonomy" id="2684405"/>
    <lineage>
        <taxon>Bacteria</taxon>
        <taxon>Bacillati</taxon>
        <taxon>Actinomycetota</taxon>
        <taxon>Actinomycetes</taxon>
        <taxon>Mycobacteriales</taxon>
        <taxon>Corynebacteriaceae</taxon>
        <taxon>Corynebacterium</taxon>
    </lineage>
</organism>
<dbReference type="SUPFAM" id="SSF51004">
    <property type="entry name" value="C-terminal (heme d1) domain of cytochrome cd1-nitrite reductase"/>
    <property type="match status" value="1"/>
</dbReference>
<evidence type="ECO:0000256" key="1">
    <source>
        <dbReference type="SAM" id="Phobius"/>
    </source>
</evidence>
<reference evidence="2 3" key="1">
    <citation type="submission" date="2019-12" db="EMBL/GenBank/DDBJ databases">
        <title>Corynebacterium sp. nov., isolated from feces of the Anser Albifrons in China.</title>
        <authorList>
            <person name="Liu Q."/>
        </authorList>
    </citation>
    <scope>NUCLEOTIDE SEQUENCE [LARGE SCALE GENOMIC DNA]</scope>
    <source>
        <strain evidence="2 3">4H37-19</strain>
    </source>
</reference>
<dbReference type="KEGG" id="cpoy:GP475_06900"/>
<name>A0A7H0SPB5_9CORY</name>
<keyword evidence="1" id="KW-1133">Transmembrane helix</keyword>
<sequence length="397" mass="43314">MIKKKIGFAVVALVAILSIISILWLRGSKDQQIPNGGMKDSIYIGISTETIGPLTDSDRNNVFWSSKNGDGGIAFSLAPTYFPSIIRIGKSFAVPDENSIHLVDENLNLQKTFPVTGLGIGTQSTSSVSDNHQSGAFLFNTGSTTSPHSVKVVSVNSNGIRSIDRKDHISSPTVCNDGTLKWIEFIPDDGDLNEDRGTANIVTWNLDDSVKISPISWDFQYEPGPENRLSCNSDQSIIVTEDKDGDAISLLLTDKDGVTEASKQATLSNYTPPALARFSSISHNRLFSLDRNNDLSSINLTTGAEEYRVHLNISGPSPISITYEGSLAYIVVRPDDIENKQAVMPIKLLEPVCQGEFTPLIGYDDMTQNSWFSRMGDTFKVATTVLPIDKDFSFSCS</sequence>
<gene>
    <name evidence="2" type="ORF">GP475_06900</name>
</gene>
<dbReference type="Proteomes" id="UP000516320">
    <property type="component" value="Chromosome"/>
</dbReference>
<feature type="transmembrane region" description="Helical" evidence="1">
    <location>
        <begin position="6"/>
        <end position="25"/>
    </location>
</feature>
<dbReference type="RefSeq" id="WP_187973706.1">
    <property type="nucleotide sequence ID" value="NZ_CP046884.1"/>
</dbReference>
<proteinExistence type="predicted"/>